<protein>
    <submittedName>
        <fullName evidence="1">Uncharacterized protein</fullName>
    </submittedName>
</protein>
<proteinExistence type="predicted"/>
<keyword evidence="2" id="KW-1185">Reference proteome</keyword>
<dbReference type="EMBL" id="JASBWU010000002">
    <property type="protein sequence ID" value="KAJ9123980.1"/>
    <property type="molecule type" value="Genomic_DNA"/>
</dbReference>
<accession>A0ACC2XK40</accession>
<name>A0ACC2XK40_9TREE</name>
<comment type="caution">
    <text evidence="1">The sequence shown here is derived from an EMBL/GenBank/DDBJ whole genome shotgun (WGS) entry which is preliminary data.</text>
</comment>
<organism evidence="1 2">
    <name type="scientific">Naganishia vaughanmartiniae</name>
    <dbReference type="NCBI Taxonomy" id="1424756"/>
    <lineage>
        <taxon>Eukaryota</taxon>
        <taxon>Fungi</taxon>
        <taxon>Dikarya</taxon>
        <taxon>Basidiomycota</taxon>
        <taxon>Agaricomycotina</taxon>
        <taxon>Tremellomycetes</taxon>
        <taxon>Filobasidiales</taxon>
        <taxon>Filobasidiaceae</taxon>
        <taxon>Naganishia</taxon>
    </lineage>
</organism>
<sequence length="141" mass="15988">MSAVKRYSTSTHLGSIFYYDGLTRNPHRWLASGPPQASQSLCLYSLKVPIGKHDVGNTAAELVVNFLRSETEEEAWAVTKLQERLFPGCLIHIPVAQWFRTYESGSASRSPDEPPYRSVMDDYLRREKAMKSVLFGALHLR</sequence>
<gene>
    <name evidence="1" type="ORF">QFC22_000771</name>
</gene>
<dbReference type="Proteomes" id="UP001243375">
    <property type="component" value="Unassembled WGS sequence"/>
</dbReference>
<evidence type="ECO:0000313" key="1">
    <source>
        <dbReference type="EMBL" id="KAJ9123980.1"/>
    </source>
</evidence>
<reference evidence="1" key="1">
    <citation type="submission" date="2023-04" db="EMBL/GenBank/DDBJ databases">
        <title>Draft Genome sequencing of Naganishia species isolated from polar environments using Oxford Nanopore Technology.</title>
        <authorList>
            <person name="Leo P."/>
            <person name="Venkateswaran K."/>
        </authorList>
    </citation>
    <scope>NUCLEOTIDE SEQUENCE</scope>
    <source>
        <strain evidence="1">MNA-CCFEE 5425</strain>
    </source>
</reference>
<evidence type="ECO:0000313" key="2">
    <source>
        <dbReference type="Proteomes" id="UP001243375"/>
    </source>
</evidence>